<dbReference type="GO" id="GO:0006363">
    <property type="term" value="P:termination of RNA polymerase I transcription"/>
    <property type="evidence" value="ECO:0007669"/>
    <property type="project" value="TreeGrafter"/>
</dbReference>
<dbReference type="SMART" id="SM00717">
    <property type="entry name" value="SANT"/>
    <property type="match status" value="1"/>
</dbReference>
<reference evidence="2" key="3">
    <citation type="submission" date="2025-09" db="UniProtKB">
        <authorList>
            <consortium name="Ensembl"/>
        </authorList>
    </citation>
    <scope>IDENTIFICATION</scope>
</reference>
<accession>A0A4W5LN76</accession>
<name>A0A4W5LN76_9TELE</name>
<sequence>VKNLLSFPGISLRTGRYSAQENKQLTSNINDFLALTGIENAFKLFHTKRFKDEVRNIQKLKSHHRFPERIAEGIPRPWHKIYSRGGRKMFDGSRYKGSRRFSEDELDSLKKLQTLHGNSWVKISQLTGRSETPLRKRFSQMCKSSGT</sequence>
<keyword evidence="3" id="KW-1185">Reference proteome</keyword>
<evidence type="ECO:0000313" key="2">
    <source>
        <dbReference type="Ensembl" id="ENSHHUP00000027214.1"/>
    </source>
</evidence>
<dbReference type="STRING" id="62062.ENSHHUP00000027214"/>
<dbReference type="SUPFAM" id="SSF46689">
    <property type="entry name" value="Homeodomain-like"/>
    <property type="match status" value="1"/>
</dbReference>
<dbReference type="PANTHER" id="PTHR46760:SF1">
    <property type="entry name" value="TRANSCRIPTION TERMINATION FACTOR 1"/>
    <property type="match status" value="1"/>
</dbReference>
<dbReference type="InterPro" id="IPR009057">
    <property type="entry name" value="Homeodomain-like_sf"/>
</dbReference>
<dbReference type="GO" id="GO:0005730">
    <property type="term" value="C:nucleolus"/>
    <property type="evidence" value="ECO:0007669"/>
    <property type="project" value="TreeGrafter"/>
</dbReference>
<dbReference type="GO" id="GO:0003682">
    <property type="term" value="F:chromatin binding"/>
    <property type="evidence" value="ECO:0007669"/>
    <property type="project" value="TreeGrafter"/>
</dbReference>
<reference evidence="2" key="2">
    <citation type="submission" date="2025-08" db="UniProtKB">
        <authorList>
            <consortium name="Ensembl"/>
        </authorList>
    </citation>
    <scope>IDENTIFICATION</scope>
</reference>
<evidence type="ECO:0000259" key="1">
    <source>
        <dbReference type="SMART" id="SM00717"/>
    </source>
</evidence>
<dbReference type="GeneTree" id="ENSGT00940000159729"/>
<proteinExistence type="predicted"/>
<dbReference type="InterPro" id="IPR001005">
    <property type="entry name" value="SANT/Myb"/>
</dbReference>
<evidence type="ECO:0000313" key="3">
    <source>
        <dbReference type="Proteomes" id="UP000314982"/>
    </source>
</evidence>
<dbReference type="InterPro" id="IPR053078">
    <property type="entry name" value="TTF1-like"/>
</dbReference>
<protein>
    <recommendedName>
        <fullName evidence="1">Myb-like domain-containing protein</fullName>
    </recommendedName>
</protein>
<reference evidence="3" key="1">
    <citation type="submission" date="2018-06" db="EMBL/GenBank/DDBJ databases">
        <title>Genome assembly of Danube salmon.</title>
        <authorList>
            <person name="Macqueen D.J."/>
            <person name="Gundappa M.K."/>
        </authorList>
    </citation>
    <scope>NUCLEOTIDE SEQUENCE [LARGE SCALE GENOMIC DNA]</scope>
</reference>
<dbReference type="AlphaFoldDB" id="A0A4W5LN76"/>
<organism evidence="2 3">
    <name type="scientific">Hucho hucho</name>
    <name type="common">huchen</name>
    <dbReference type="NCBI Taxonomy" id="62062"/>
    <lineage>
        <taxon>Eukaryota</taxon>
        <taxon>Metazoa</taxon>
        <taxon>Chordata</taxon>
        <taxon>Craniata</taxon>
        <taxon>Vertebrata</taxon>
        <taxon>Euteleostomi</taxon>
        <taxon>Actinopterygii</taxon>
        <taxon>Neopterygii</taxon>
        <taxon>Teleostei</taxon>
        <taxon>Protacanthopterygii</taxon>
        <taxon>Salmoniformes</taxon>
        <taxon>Salmonidae</taxon>
        <taxon>Salmoninae</taxon>
        <taxon>Hucho</taxon>
    </lineage>
</organism>
<feature type="domain" description="Myb-like" evidence="1">
    <location>
        <begin position="97"/>
        <end position="144"/>
    </location>
</feature>
<dbReference type="Gene3D" id="1.10.10.60">
    <property type="entry name" value="Homeodomain-like"/>
    <property type="match status" value="1"/>
</dbReference>
<dbReference type="Ensembl" id="ENSHHUT00000028293.1">
    <property type="protein sequence ID" value="ENSHHUP00000027214.1"/>
    <property type="gene ID" value="ENSHHUG00000017260.1"/>
</dbReference>
<dbReference type="PANTHER" id="PTHR46760">
    <property type="entry name" value="TRANSCRIPTION TERMINATION FACTOR 1"/>
    <property type="match status" value="1"/>
</dbReference>
<dbReference type="Proteomes" id="UP000314982">
    <property type="component" value="Unassembled WGS sequence"/>
</dbReference>